<dbReference type="AlphaFoldDB" id="A0AAV4EJH4"/>
<keyword evidence="2" id="KW-1185">Reference proteome</keyword>
<evidence type="ECO:0000313" key="2">
    <source>
        <dbReference type="Proteomes" id="UP000762676"/>
    </source>
</evidence>
<dbReference type="Proteomes" id="UP000762676">
    <property type="component" value="Unassembled WGS sequence"/>
</dbReference>
<proteinExistence type="predicted"/>
<evidence type="ECO:0000313" key="1">
    <source>
        <dbReference type="EMBL" id="GFR61268.1"/>
    </source>
</evidence>
<name>A0AAV4EJH4_9GAST</name>
<protein>
    <submittedName>
        <fullName evidence="1">Uncharacterized protein</fullName>
    </submittedName>
</protein>
<comment type="caution">
    <text evidence="1">The sequence shown here is derived from an EMBL/GenBank/DDBJ whole genome shotgun (WGS) entry which is preliminary data.</text>
</comment>
<accession>A0AAV4EJH4</accession>
<sequence length="115" mass="13473">MARKTVGNKKKVSEKLKNYIDRVQWCECIERWRLEIDEGTRRTQFRPGVDRHRTDASAWNFLLLTGCLPSPVWSVLAAWCPSRASQRLHTHGRTYNTTARLALATRYWTLELEPT</sequence>
<reference evidence="1 2" key="1">
    <citation type="journal article" date="2021" name="Elife">
        <title>Chloroplast acquisition without the gene transfer in kleptoplastic sea slugs, Plakobranchus ocellatus.</title>
        <authorList>
            <person name="Maeda T."/>
            <person name="Takahashi S."/>
            <person name="Yoshida T."/>
            <person name="Shimamura S."/>
            <person name="Takaki Y."/>
            <person name="Nagai Y."/>
            <person name="Toyoda A."/>
            <person name="Suzuki Y."/>
            <person name="Arimoto A."/>
            <person name="Ishii H."/>
            <person name="Satoh N."/>
            <person name="Nishiyama T."/>
            <person name="Hasebe M."/>
            <person name="Maruyama T."/>
            <person name="Minagawa J."/>
            <person name="Obokata J."/>
            <person name="Shigenobu S."/>
        </authorList>
    </citation>
    <scope>NUCLEOTIDE SEQUENCE [LARGE SCALE GENOMIC DNA]</scope>
</reference>
<dbReference type="EMBL" id="BMAT01003723">
    <property type="protein sequence ID" value="GFR61268.1"/>
    <property type="molecule type" value="Genomic_DNA"/>
</dbReference>
<organism evidence="1 2">
    <name type="scientific">Elysia marginata</name>
    <dbReference type="NCBI Taxonomy" id="1093978"/>
    <lineage>
        <taxon>Eukaryota</taxon>
        <taxon>Metazoa</taxon>
        <taxon>Spiralia</taxon>
        <taxon>Lophotrochozoa</taxon>
        <taxon>Mollusca</taxon>
        <taxon>Gastropoda</taxon>
        <taxon>Heterobranchia</taxon>
        <taxon>Euthyneura</taxon>
        <taxon>Panpulmonata</taxon>
        <taxon>Sacoglossa</taxon>
        <taxon>Placobranchoidea</taxon>
        <taxon>Plakobranchidae</taxon>
        <taxon>Elysia</taxon>
    </lineage>
</organism>
<gene>
    <name evidence="1" type="ORF">ElyMa_001841700</name>
</gene>